<dbReference type="Pfam" id="PF04998">
    <property type="entry name" value="RNA_pol_Rpb1_5"/>
    <property type="match status" value="2"/>
</dbReference>
<evidence type="ECO:0000259" key="10">
    <source>
        <dbReference type="Pfam" id="PF04998"/>
    </source>
</evidence>
<evidence type="ECO:0000256" key="6">
    <source>
        <dbReference type="ARBA" id="ARBA00022723"/>
    </source>
</evidence>
<name>A0A5B9RK60_9CHLO</name>
<reference evidence="12" key="1">
    <citation type="journal article" date="2019" name="J. Phycol.">
        <title>A new marine prasinophyte genus alternates between a flagellate and a dominant benthic stage with microrhizoids for adhesion.</title>
        <authorList>
            <person name="Wetherbee R."/>
            <person name="Marcelino V.R."/>
            <person name="Costa J.F."/>
            <person name="Grant B."/>
            <person name="Crawford S."/>
            <person name="Waller R.F."/>
            <person name="Andersen R.A."/>
            <person name="Berry D."/>
            <person name="McFadden G.I."/>
            <person name="Verbruggen H."/>
        </authorList>
    </citation>
    <scope>NUCLEOTIDE SEQUENCE</scope>
</reference>
<dbReference type="RefSeq" id="YP_009692047.1">
    <property type="nucleotide sequence ID" value="NC_044704.1"/>
</dbReference>
<dbReference type="PANTHER" id="PTHR19376:SF68">
    <property type="entry name" value="DNA-DIRECTED RNA POLYMERASE SUBUNIT BETA"/>
    <property type="match status" value="1"/>
</dbReference>
<dbReference type="Gene3D" id="1.10.150.390">
    <property type="match status" value="1"/>
</dbReference>
<dbReference type="InterPro" id="IPR045867">
    <property type="entry name" value="DNA-dir_RpoC_beta_prime"/>
</dbReference>
<feature type="domain" description="RNA polymerase Rpb1" evidence="10">
    <location>
        <begin position="1889"/>
        <end position="1940"/>
    </location>
</feature>
<evidence type="ECO:0000313" key="12">
    <source>
        <dbReference type="EMBL" id="QEG77669.1"/>
    </source>
</evidence>
<dbReference type="Gene3D" id="1.10.1790.20">
    <property type="match status" value="1"/>
</dbReference>
<dbReference type="CDD" id="cd02655">
    <property type="entry name" value="RNAP_beta'_C"/>
    <property type="match status" value="1"/>
</dbReference>
<dbReference type="Gene3D" id="1.10.132.30">
    <property type="match status" value="1"/>
</dbReference>
<dbReference type="GO" id="GO:0006351">
    <property type="term" value="P:DNA-templated transcription"/>
    <property type="evidence" value="ECO:0007669"/>
    <property type="project" value="InterPro"/>
</dbReference>
<feature type="domain" description="RNA polymerase Rpb1" evidence="9">
    <location>
        <begin position="11"/>
        <end position="59"/>
    </location>
</feature>
<keyword evidence="8" id="KW-0804">Transcription</keyword>
<dbReference type="GO" id="GO:0046872">
    <property type="term" value="F:metal ion binding"/>
    <property type="evidence" value="ECO:0007669"/>
    <property type="project" value="UniProtKB-KW"/>
</dbReference>
<dbReference type="InterPro" id="IPR038120">
    <property type="entry name" value="Rpb1_funnel_sf"/>
</dbReference>
<keyword evidence="3 12" id="KW-0934">Plastid</keyword>
<evidence type="ECO:0000256" key="5">
    <source>
        <dbReference type="ARBA" id="ARBA00022695"/>
    </source>
</evidence>
<dbReference type="InterPro" id="IPR042102">
    <property type="entry name" value="RNA_pol_Rpb1_3_sf"/>
</dbReference>
<evidence type="ECO:0000256" key="7">
    <source>
        <dbReference type="ARBA" id="ARBA00022833"/>
    </source>
</evidence>
<dbReference type="Pfam" id="PF05000">
    <property type="entry name" value="RNA_pol_Rpb1_4"/>
    <property type="match status" value="1"/>
</dbReference>
<keyword evidence="4" id="KW-0808">Transferase</keyword>
<protein>
    <recommendedName>
        <fullName evidence="1">DNA-directed RNA polymerase</fullName>
        <ecNumber evidence="1">2.7.7.6</ecNumber>
    </recommendedName>
</protein>
<dbReference type="GeneID" id="41796870"/>
<evidence type="ECO:0000259" key="9">
    <source>
        <dbReference type="Pfam" id="PF04983"/>
    </source>
</evidence>
<evidence type="ECO:0000259" key="11">
    <source>
        <dbReference type="Pfam" id="PF05000"/>
    </source>
</evidence>
<gene>
    <name evidence="12" type="primary">rpoC2</name>
</gene>
<evidence type="ECO:0000256" key="2">
    <source>
        <dbReference type="ARBA" id="ARBA00022478"/>
    </source>
</evidence>
<evidence type="ECO:0000256" key="8">
    <source>
        <dbReference type="ARBA" id="ARBA00023163"/>
    </source>
</evidence>
<dbReference type="Pfam" id="PF04983">
    <property type="entry name" value="RNA_pol_Rpb1_3"/>
    <property type="match status" value="1"/>
</dbReference>
<proteinExistence type="predicted"/>
<dbReference type="GO" id="GO:0000428">
    <property type="term" value="C:DNA-directed RNA polymerase complex"/>
    <property type="evidence" value="ECO:0007669"/>
    <property type="project" value="UniProtKB-KW"/>
</dbReference>
<evidence type="ECO:0000256" key="1">
    <source>
        <dbReference type="ARBA" id="ARBA00012418"/>
    </source>
</evidence>
<evidence type="ECO:0000256" key="3">
    <source>
        <dbReference type="ARBA" id="ARBA00022640"/>
    </source>
</evidence>
<dbReference type="InterPro" id="IPR007083">
    <property type="entry name" value="RNA_pol_Rpb1_4"/>
</dbReference>
<keyword evidence="2" id="KW-0240">DNA-directed RNA polymerase</keyword>
<keyword evidence="6" id="KW-0479">Metal-binding</keyword>
<dbReference type="EC" id="2.7.7.6" evidence="1"/>
<dbReference type="InterPro" id="IPR007081">
    <property type="entry name" value="RNA_pol_Rpb1_5"/>
</dbReference>
<organism evidence="12">
    <name type="scientific">Microrhizoidea pickettheapsiorum</name>
    <dbReference type="NCBI Taxonomy" id="2604950"/>
    <lineage>
        <taxon>Eukaryota</taxon>
        <taxon>Viridiplantae</taxon>
        <taxon>Chlorophyta</taxon>
        <taxon>Mamiellophyceae</taxon>
        <taxon>Dolichomastigales</taxon>
        <taxon>Dolichomastigales incertae sedis</taxon>
        <taxon>Microrhizoidea</taxon>
    </lineage>
</organism>
<evidence type="ECO:0000256" key="4">
    <source>
        <dbReference type="ARBA" id="ARBA00022679"/>
    </source>
</evidence>
<dbReference type="SUPFAM" id="SSF64484">
    <property type="entry name" value="beta and beta-prime subunits of DNA dependent RNA-polymerase"/>
    <property type="match status" value="1"/>
</dbReference>
<keyword evidence="7" id="KW-0862">Zinc</keyword>
<keyword evidence="5" id="KW-0548">Nucleotidyltransferase</keyword>
<dbReference type="PANTHER" id="PTHR19376">
    <property type="entry name" value="DNA-DIRECTED RNA POLYMERASE"/>
    <property type="match status" value="1"/>
</dbReference>
<dbReference type="InterPro" id="IPR007066">
    <property type="entry name" value="RNA_pol_Rpb1_3"/>
</dbReference>
<dbReference type="Gene3D" id="1.10.274.100">
    <property type="entry name" value="RNA polymerase Rpb1, domain 3"/>
    <property type="match status" value="1"/>
</dbReference>
<dbReference type="EMBL" id="MN056173">
    <property type="protein sequence ID" value="QEG77669.1"/>
    <property type="molecule type" value="Genomic_DNA"/>
</dbReference>
<feature type="domain" description="RNA polymerase Rpb1" evidence="11">
    <location>
        <begin position="88"/>
        <end position="166"/>
    </location>
</feature>
<accession>A0A5B9RK60</accession>
<keyword evidence="12" id="KW-0150">Chloroplast</keyword>
<dbReference type="GO" id="GO:0003899">
    <property type="term" value="F:DNA-directed RNA polymerase activity"/>
    <property type="evidence" value="ECO:0007669"/>
    <property type="project" value="UniProtKB-EC"/>
</dbReference>
<sequence length="2167" mass="251028">MTEEFFYNRKIDKGELKRIIRWFVLQYGPSKTTLFLDKLKNLGFHAATLSGLSLGIEDLKTPPTKKIFIKNAEEKIQTTESFFCWGAITPSERFQRIIEVWTLTSEYLKDDVISYFEEIDPLNSLYVMAFSGARGNISQVRQLVGMRGLMSDPKGQIIDTPIQTNFREGLRVTEYMISCYGARKGLVDTALGTAHAGYLTRRLVDLAHSILISEINCYSSDGLFIQKPQPNQIIGRVCSETLVCLENFHSSLRLNNSVPPGVSGTVYHKAESQYSNVLYKNFILTQRNEDISPFLAQKICSFFKKDIVKVLKRKNLFSLSSSQFCQNGLFIRSPLTCESLQVDSVCQFCYGWNLAYRRLVPIGDAVGILAAQSIGEPGTQLTMRTFHTGGIFYGAVQQRVEAPHDGFIAYSKLCKGEKVRLLNGHPGFLTSQPVQVILYFIKNEKRIFQSKLFVPAQTVLCVFPGQRVFQKDIIAELLFVSVDFQLTKNEVEMGMSEKNDEIIQSPQECIQSPIDAQLCFGNLAFTYNKDEKYVPNLPKIIIRPSFLYLLQVNSFFSSIFAFLQKGDLFSSALVYHLSHSSYDFIKNQSDTVLRETNVTSFGVLATSYKSDFVLTLIKLIKCKEKRYFYSYQSYTVKDYYCQPFYRYLNFNKEITIYSSLCLKYDKFALRETNAALRFRSESNKSSLASFENYVHPLRRSVSLSEAKSNGVEQAKRSSKLVSPYNMGFYANRASRDNLNLSSKRSITIFCPFLLNNWINKSKSLVFRSLYLFNTDLLSIFIAAPADRRDKSRTSIGEPVSSFIPKSLRLVSDIRSPYTSSYEVLERSERGLIRSNLVSYFKKYELFQRKFLEKSLIIKNFERILSHFFYRQQKFGTKLYTDIPSYSDENRSILGERSQVIHNNKILKIERSYSSEAKNLYLNKIKYFFLFFEKNIQLKIPNSVGLINKEKQIPSSFYLKEETKFLEKEKLISWNFKPKFSFIEKENLSKQFIQLFYFSTNNFCLHFWKIQYKNYFHSSLRLNNYVQFSKNKQKFLEKKNSTYFISNIEEIYYTSSTLLCSDQSPLASLENYVPAGVRGSYIRDKSNTMKHVSKSKKEKRLHDFNFKYIPTSKSLTIIYKRGIKQDLTKVYNAILGHPIKLHKLKCSKVKNWTRVTSIAYNPLSIRFEYDQSHIFSNGVETCLSQQREVVQAKRNSRLVSPSKASRDKSLIPYPCLEYNPQTYIYKIPTGVWGSYQSHTVRRLVSATRASRDIREKSPLASLENYVPAPSDRKDKSQTLLRSEREVFDKRREREFRSKGSTYTKFAILDSNKNYLSSYYLKLKKKTNQNILNFDTSFFEKRITNNRLICILNNPSWFSYHLFTSLKKKKLNIIRYALRDLSLRSRTSYKSPTTVCDLSLRPEGAGTKFSSEGRGGRQSLLASLIEPPYYFALLRQISFLKVWNYIPQSLELNCITPYKRSLESVANWRAERSLGTTSFNIKNNAKSTLYPSKMILARSARMESLYTRWSSRKSEAKIVKDIAKYQFVFGASSYSNTFNSIFFYFDFCFSYFESLCLLVYPPQKKNFVFSRILTKKLIEQSYFPKPTKRSGEVQIPYSFPKFVKKNIFLQSEKVRKLVSKTNLENIPINILFDNYGNEKKPFPFIPFTSFLGAPIQSLNKIENSRFITSSVCDTNHKFFLHVKYLSNQNQIGNLIRFQSGGFIQVGQIIRKQVERSCITPDRSHTVRDKSSLESEASPYQFETCLCDQRSEVLERSEREQVRSSRAKREGIDRDSRIRLPEYKNAYFVLRTVQASLLPKESEITLIHGSPIFRNDILFSFSQQKSKTGDIVQGLPKINRLFEIQRLKQTPSERQVSDEYRDRISKRIAKLEFNSVFLRETTIPSLFGKDFYYHKKWSQICLLDQIQNVYNSQGVSIDDKHIEVILRQMTNHILILSMNDLGFFPGDTLDFFLFQKIAPFCKQHIFFTPLLIGITKLCLQSPSILSPASFQETKRSLVKSAIASRIDFLGGLKEHVMLGNIIPAGTGFQALSEQKRNSFFYKKNKGDLSFGAKQRGTEFFERSELKDLSLGAKRRGKDLYTYVPKNVGLIKDKSPNSMRPVFATRGSRYEILEQSERKLIRPSFTVPIYSDENRSILGESREDKVILDNSIRQIEIQMPARLRLFSSSFF</sequence>
<feature type="domain" description="RNA polymerase Rpb1" evidence="10">
    <location>
        <begin position="169"/>
        <end position="418"/>
    </location>
</feature>
<dbReference type="GO" id="GO:0003677">
    <property type="term" value="F:DNA binding"/>
    <property type="evidence" value="ECO:0007669"/>
    <property type="project" value="InterPro"/>
</dbReference>
<geneLocation type="chloroplast" evidence="12"/>